<keyword evidence="2" id="KW-1185">Reference proteome</keyword>
<accession>A0A4U6XMX3</accession>
<protein>
    <submittedName>
        <fullName evidence="1">Uncharacterized protein</fullName>
    </submittedName>
</protein>
<dbReference type="AlphaFoldDB" id="A0A4U6XMX3"/>
<comment type="caution">
    <text evidence="1">The sequence shown here is derived from an EMBL/GenBank/DDBJ whole genome shotgun (WGS) entry which is preliminary data.</text>
</comment>
<sequence>MIGVSENSPSHSVKSRVEIIVSNASTTFSYTALWNRGLVKSEPWPKSHRRHFCVSSRYRGPSDEDRNAILRTASTLCHELEHTVGIGEKEGKMLNSRS</sequence>
<organism evidence="1 2">
    <name type="scientific">Colletotrichum tanaceti</name>
    <dbReference type="NCBI Taxonomy" id="1306861"/>
    <lineage>
        <taxon>Eukaryota</taxon>
        <taxon>Fungi</taxon>
        <taxon>Dikarya</taxon>
        <taxon>Ascomycota</taxon>
        <taxon>Pezizomycotina</taxon>
        <taxon>Sordariomycetes</taxon>
        <taxon>Hypocreomycetidae</taxon>
        <taxon>Glomerellales</taxon>
        <taxon>Glomerellaceae</taxon>
        <taxon>Colletotrichum</taxon>
        <taxon>Colletotrichum destructivum species complex</taxon>
    </lineage>
</organism>
<dbReference type="Proteomes" id="UP000310108">
    <property type="component" value="Unassembled WGS sequence"/>
</dbReference>
<gene>
    <name evidence="1" type="ORF">CTA1_5276</name>
</gene>
<dbReference type="EMBL" id="PJEX01000052">
    <property type="protein sequence ID" value="TKW57031.1"/>
    <property type="molecule type" value="Genomic_DNA"/>
</dbReference>
<reference evidence="1 2" key="1">
    <citation type="journal article" date="2019" name="PLoS ONE">
        <title>Comparative genome analysis indicates high evolutionary potential of pathogenicity genes in Colletotrichum tanaceti.</title>
        <authorList>
            <person name="Lelwala R.V."/>
            <person name="Korhonen P.K."/>
            <person name="Young N.D."/>
            <person name="Scott J.B."/>
            <person name="Ades P.A."/>
            <person name="Gasser R.B."/>
            <person name="Taylor P.W.J."/>
        </authorList>
    </citation>
    <scope>NUCLEOTIDE SEQUENCE [LARGE SCALE GENOMIC DNA]</scope>
    <source>
        <strain evidence="1">BRIP57314</strain>
    </source>
</reference>
<proteinExistence type="predicted"/>
<evidence type="ECO:0000313" key="2">
    <source>
        <dbReference type="Proteomes" id="UP000310108"/>
    </source>
</evidence>
<name>A0A4U6XMX3_9PEZI</name>
<evidence type="ECO:0000313" key="1">
    <source>
        <dbReference type="EMBL" id="TKW57031.1"/>
    </source>
</evidence>